<dbReference type="PIRSF" id="PIRSF000371">
    <property type="entry name" value="PFL_act_enz"/>
    <property type="match status" value="1"/>
</dbReference>
<dbReference type="InterPro" id="IPR013785">
    <property type="entry name" value="Aldolase_TIM"/>
</dbReference>
<dbReference type="SUPFAM" id="SSF54862">
    <property type="entry name" value="4Fe-4S ferredoxins"/>
    <property type="match status" value="1"/>
</dbReference>
<evidence type="ECO:0000256" key="4">
    <source>
        <dbReference type="ARBA" id="ARBA00022691"/>
    </source>
</evidence>
<feature type="domain" description="4Fe-4S ferredoxin-type" evidence="10">
    <location>
        <begin position="44"/>
        <end position="73"/>
    </location>
</feature>
<keyword evidence="5" id="KW-0479">Metal-binding</keyword>
<dbReference type="AlphaFoldDB" id="A0AA37QNB8"/>
<feature type="domain" description="Radical SAM core" evidence="11">
    <location>
        <begin position="10"/>
        <end position="293"/>
    </location>
</feature>
<dbReference type="InterPro" id="IPR007197">
    <property type="entry name" value="rSAM"/>
</dbReference>
<dbReference type="GO" id="GO:0051539">
    <property type="term" value="F:4 iron, 4 sulfur cluster binding"/>
    <property type="evidence" value="ECO:0007669"/>
    <property type="project" value="UniProtKB-KW"/>
</dbReference>
<evidence type="ECO:0000256" key="3">
    <source>
        <dbReference type="ARBA" id="ARBA00022485"/>
    </source>
</evidence>
<comment type="caution">
    <text evidence="12">The sequence shown here is derived from an EMBL/GenBank/DDBJ whole genome shotgun (WGS) entry which is preliminary data.</text>
</comment>
<evidence type="ECO:0000256" key="7">
    <source>
        <dbReference type="ARBA" id="ARBA00023004"/>
    </source>
</evidence>
<evidence type="ECO:0000256" key="5">
    <source>
        <dbReference type="ARBA" id="ARBA00022723"/>
    </source>
</evidence>
<dbReference type="PROSITE" id="PS51379">
    <property type="entry name" value="4FE4S_FER_2"/>
    <property type="match status" value="2"/>
</dbReference>
<dbReference type="Pfam" id="PF00037">
    <property type="entry name" value="Fer4"/>
    <property type="match status" value="1"/>
</dbReference>
<evidence type="ECO:0000313" key="12">
    <source>
        <dbReference type="EMBL" id="GLG85823.1"/>
    </source>
</evidence>
<dbReference type="PANTHER" id="PTHR30352:SF4">
    <property type="entry name" value="PYRUVATE FORMATE-LYASE 2-ACTIVATING ENZYME"/>
    <property type="match status" value="1"/>
</dbReference>
<comment type="similarity">
    <text evidence="2">Belongs to the organic radical-activating enzymes family.</text>
</comment>
<dbReference type="NCBIfam" id="TIGR02494">
    <property type="entry name" value="PFLE_PFLC"/>
    <property type="match status" value="1"/>
</dbReference>
<dbReference type="RefSeq" id="WP_055246707.1">
    <property type="nucleotide sequence ID" value="NZ_BSCI01000002.1"/>
</dbReference>
<dbReference type="PROSITE" id="PS00198">
    <property type="entry name" value="4FE4S_FER_1"/>
    <property type="match status" value="2"/>
</dbReference>
<dbReference type="PROSITE" id="PS01087">
    <property type="entry name" value="RADICAL_ACTIVATING"/>
    <property type="match status" value="1"/>
</dbReference>
<dbReference type="PANTHER" id="PTHR30352">
    <property type="entry name" value="PYRUVATE FORMATE-LYASE-ACTIVATING ENZYME"/>
    <property type="match status" value="1"/>
</dbReference>
<dbReference type="SFLD" id="SFLDG01066">
    <property type="entry name" value="organic_radical-activating_enz"/>
    <property type="match status" value="1"/>
</dbReference>
<protein>
    <submittedName>
        <fullName evidence="12">Glycyl-radical enzyme activating protein</fullName>
    </submittedName>
</protein>
<dbReference type="NCBIfam" id="NF043069">
    <property type="entry name" value="T4HPD_activ_SAM"/>
    <property type="match status" value="1"/>
</dbReference>
<dbReference type="Gene3D" id="3.30.70.20">
    <property type="match status" value="1"/>
</dbReference>
<dbReference type="InterPro" id="IPR040074">
    <property type="entry name" value="BssD/PflA/YjjW"/>
</dbReference>
<feature type="domain" description="4Fe-4S ferredoxin-type" evidence="10">
    <location>
        <begin position="74"/>
        <end position="102"/>
    </location>
</feature>
<dbReference type="SUPFAM" id="SSF102114">
    <property type="entry name" value="Radical SAM enzymes"/>
    <property type="match status" value="1"/>
</dbReference>
<evidence type="ECO:0000256" key="9">
    <source>
        <dbReference type="ARBA" id="ARBA00047365"/>
    </source>
</evidence>
<evidence type="ECO:0000256" key="1">
    <source>
        <dbReference type="ARBA" id="ARBA00001966"/>
    </source>
</evidence>
<dbReference type="PROSITE" id="PS51918">
    <property type="entry name" value="RADICAL_SAM"/>
    <property type="match status" value="1"/>
</dbReference>
<dbReference type="InterPro" id="IPR058240">
    <property type="entry name" value="rSAM_sf"/>
</dbReference>
<dbReference type="InterPro" id="IPR050014">
    <property type="entry name" value="T4HPD_activ_SAM"/>
</dbReference>
<evidence type="ECO:0000256" key="6">
    <source>
        <dbReference type="ARBA" id="ARBA00023002"/>
    </source>
</evidence>
<dbReference type="InterPro" id="IPR034457">
    <property type="entry name" value="Organic_radical-activating"/>
</dbReference>
<dbReference type="InterPro" id="IPR017900">
    <property type="entry name" value="4Fe4S_Fe_S_CS"/>
</dbReference>
<dbReference type="EMBL" id="BSCI01000002">
    <property type="protein sequence ID" value="GLG85823.1"/>
    <property type="molecule type" value="Genomic_DNA"/>
</dbReference>
<name>A0AA37QNB8_9FIRM</name>
<comment type="cofactor">
    <cofactor evidence="1">
        <name>[4Fe-4S] cluster</name>
        <dbReference type="ChEBI" id="CHEBI:49883"/>
    </cofactor>
</comment>
<keyword evidence="6" id="KW-0560">Oxidoreductase</keyword>
<dbReference type="InterPro" id="IPR017896">
    <property type="entry name" value="4Fe4S_Fe-S-bd"/>
</dbReference>
<evidence type="ECO:0000259" key="11">
    <source>
        <dbReference type="PROSITE" id="PS51918"/>
    </source>
</evidence>
<keyword evidence="3" id="KW-0004">4Fe-4S</keyword>
<comment type="catalytic activity">
    <reaction evidence="9">
        <text>glycyl-[protein] + reduced [flavodoxin] + S-adenosyl-L-methionine = glycin-2-yl radical-[protein] + semiquinone [flavodoxin] + 5'-deoxyadenosine + L-methionine + H(+)</text>
        <dbReference type="Rhea" id="RHEA:61976"/>
        <dbReference type="Rhea" id="RHEA-COMP:10622"/>
        <dbReference type="Rhea" id="RHEA-COMP:14480"/>
        <dbReference type="Rhea" id="RHEA-COMP:15993"/>
        <dbReference type="Rhea" id="RHEA-COMP:15994"/>
        <dbReference type="ChEBI" id="CHEBI:15378"/>
        <dbReference type="ChEBI" id="CHEBI:17319"/>
        <dbReference type="ChEBI" id="CHEBI:29947"/>
        <dbReference type="ChEBI" id="CHEBI:32722"/>
        <dbReference type="ChEBI" id="CHEBI:57618"/>
        <dbReference type="ChEBI" id="CHEBI:57844"/>
        <dbReference type="ChEBI" id="CHEBI:59789"/>
        <dbReference type="ChEBI" id="CHEBI:140311"/>
    </reaction>
</comment>
<reference evidence="12" key="2">
    <citation type="submission" date="2022-11" db="EMBL/GenBank/DDBJ databases">
        <title>Draft genome sequence of Coprococcus comes strain 31264.</title>
        <authorList>
            <person name="Hisatomi A."/>
            <person name="Ohkuma M."/>
            <person name="Sakamoto M."/>
        </authorList>
    </citation>
    <scope>NUCLEOTIDE SEQUENCE</scope>
    <source>
        <strain evidence="12">JCM 31264</strain>
    </source>
</reference>
<reference evidence="12" key="1">
    <citation type="submission" date="2022-09" db="EMBL/GenBank/DDBJ databases">
        <title>Draft genome sequence of Coprococcus comes strain 31264.</title>
        <authorList>
            <person name="Atsushi H."/>
            <person name="Moriya O."/>
            <person name="Mitsuo S."/>
        </authorList>
    </citation>
    <scope>NUCLEOTIDE SEQUENCE</scope>
    <source>
        <strain evidence="12">JCM 31264</strain>
    </source>
</reference>
<organism evidence="12 13">
    <name type="scientific">Coprococcus comes</name>
    <dbReference type="NCBI Taxonomy" id="410072"/>
    <lineage>
        <taxon>Bacteria</taxon>
        <taxon>Bacillati</taxon>
        <taxon>Bacillota</taxon>
        <taxon>Clostridia</taxon>
        <taxon>Lachnospirales</taxon>
        <taxon>Lachnospiraceae</taxon>
        <taxon>Coprococcus</taxon>
    </lineage>
</organism>
<dbReference type="InterPro" id="IPR012839">
    <property type="entry name" value="Organic_radical_activase"/>
</dbReference>
<keyword evidence="4" id="KW-0949">S-adenosyl-L-methionine</keyword>
<evidence type="ECO:0000259" key="10">
    <source>
        <dbReference type="PROSITE" id="PS51379"/>
    </source>
</evidence>
<gene>
    <name evidence="12" type="primary">pflE</name>
    <name evidence="12" type="ORF">comes_03680</name>
</gene>
<dbReference type="GO" id="GO:0046872">
    <property type="term" value="F:metal ion binding"/>
    <property type="evidence" value="ECO:0007669"/>
    <property type="project" value="UniProtKB-KW"/>
</dbReference>
<proteinExistence type="inferred from homology"/>
<dbReference type="InterPro" id="IPR001989">
    <property type="entry name" value="Radical_activat_CS"/>
</dbReference>
<dbReference type="Gene3D" id="3.20.20.70">
    <property type="entry name" value="Aldolase class I"/>
    <property type="match status" value="1"/>
</dbReference>
<dbReference type="GO" id="GO:0043364">
    <property type="term" value="F:glycyl-radical enzyme activating activity"/>
    <property type="evidence" value="ECO:0007669"/>
    <property type="project" value="InterPro"/>
</dbReference>
<dbReference type="SFLD" id="SFLDG01118">
    <property type="entry name" value="activating_enzymes__group_2"/>
    <property type="match status" value="1"/>
</dbReference>
<dbReference type="Proteomes" id="UP001145109">
    <property type="component" value="Unassembled WGS sequence"/>
</dbReference>
<dbReference type="SFLD" id="SFLDS00029">
    <property type="entry name" value="Radical_SAM"/>
    <property type="match status" value="1"/>
</dbReference>
<keyword evidence="7" id="KW-0408">Iron</keyword>
<sequence length="302" mass="34077">MNLVTNIQKYSIHDGDGIRTTVFFKGCPLKCEWCHNPETQRFERELQCDKEKCVGCGTCAKVCPNNAITMVDGKPELDKEKCQLCGKCDNFCPQGIREIVGQEYPVKELVKELMKDRMFYEQSGGGVTLSGGEVMAMSTDYILQIAKALKKEEISLTIDTCGYVSYDKFEAILPYVDTFLYDVKVMDPELHKKYIGVDNKLILDNLVKLSDAGARIYVRIPTIKEVNGNVQNMEDTIHFLKKHGIHPAQVNLLPYHNTGSSKYPKLGMEYKGTDLHAPEKEEMESFVKLFQDAGYTNTKIGG</sequence>
<evidence type="ECO:0000313" key="13">
    <source>
        <dbReference type="Proteomes" id="UP001145109"/>
    </source>
</evidence>
<evidence type="ECO:0000256" key="8">
    <source>
        <dbReference type="ARBA" id="ARBA00023014"/>
    </source>
</evidence>
<keyword evidence="8" id="KW-0411">Iron-sulfur</keyword>
<evidence type="ECO:0000256" key="2">
    <source>
        <dbReference type="ARBA" id="ARBA00009777"/>
    </source>
</evidence>
<dbReference type="Pfam" id="PF04055">
    <property type="entry name" value="Radical_SAM"/>
    <property type="match status" value="1"/>
</dbReference>
<accession>A0AA37QNB8</accession>